<comment type="caution">
    <text evidence="1">The sequence shown here is derived from an EMBL/GenBank/DDBJ whole genome shotgun (WGS) entry which is preliminary data.</text>
</comment>
<reference evidence="1" key="1">
    <citation type="journal article" date="2015" name="Nature">
        <title>Complex archaea that bridge the gap between prokaryotes and eukaryotes.</title>
        <authorList>
            <person name="Spang A."/>
            <person name="Saw J.H."/>
            <person name="Jorgensen S.L."/>
            <person name="Zaremba-Niedzwiedzka K."/>
            <person name="Martijn J."/>
            <person name="Lind A.E."/>
            <person name="van Eijk R."/>
            <person name="Schleper C."/>
            <person name="Guy L."/>
            <person name="Ettema T.J."/>
        </authorList>
    </citation>
    <scope>NUCLEOTIDE SEQUENCE</scope>
</reference>
<gene>
    <name evidence="1" type="ORF">LCGC14_1240290</name>
</gene>
<name>A0A0F9L648_9ZZZZ</name>
<protein>
    <submittedName>
        <fullName evidence="1">Uncharacterized protein</fullName>
    </submittedName>
</protein>
<dbReference type="EMBL" id="LAZR01006693">
    <property type="protein sequence ID" value="KKM90269.1"/>
    <property type="molecule type" value="Genomic_DNA"/>
</dbReference>
<evidence type="ECO:0000313" key="1">
    <source>
        <dbReference type="EMBL" id="KKM90269.1"/>
    </source>
</evidence>
<dbReference type="AlphaFoldDB" id="A0A0F9L648"/>
<sequence>MITYEFNCPVHERFEVDLEFGSDVPVSALCPVMLYEYGEDDTEESYEVSVVLCGEDSPRIISLPTVIVKLEL</sequence>
<organism evidence="1">
    <name type="scientific">marine sediment metagenome</name>
    <dbReference type="NCBI Taxonomy" id="412755"/>
    <lineage>
        <taxon>unclassified sequences</taxon>
        <taxon>metagenomes</taxon>
        <taxon>ecological metagenomes</taxon>
    </lineage>
</organism>
<accession>A0A0F9L648</accession>
<proteinExistence type="predicted"/>